<evidence type="ECO:0000313" key="2">
    <source>
        <dbReference type="EMBL" id="OJD12002.1"/>
    </source>
</evidence>
<sequence length="274" mass="31941">MLRAPTLDTTQKEMNFLDSSFFTARKSLPSPEEVIALSSEFNTNPRSAPIKFEDLGLLVKFGHYVAVEEALCLRALRESPLLTKKVPVPEVYGWKDRWDSLSESDKASICDQLREITSSLRQVEQDPEDSFIGSISHQHLRDYVFQYMPQTGPFKNVKDFNDWLSFLPQHWVPESRRYKDSYRHFLLDTAAIKFTHGDLHLNNIMISLTGPPRIIAVIDWAHACWYPEYWEYCKAGYPSHYESEWRNVWIPKFLTPYETECNVFGEYVLQMGAV</sequence>
<dbReference type="PANTHER" id="PTHR21310">
    <property type="entry name" value="AMINOGLYCOSIDE PHOSPHOTRANSFERASE-RELATED-RELATED"/>
    <property type="match status" value="1"/>
</dbReference>
<accession>A0A1J9P7X1</accession>
<comment type="caution">
    <text evidence="2">The sequence shown here is derived from an EMBL/GenBank/DDBJ whole genome shotgun (WGS) entry which is preliminary data.</text>
</comment>
<dbReference type="InterPro" id="IPR011009">
    <property type="entry name" value="Kinase-like_dom_sf"/>
</dbReference>
<dbReference type="InterPro" id="IPR002575">
    <property type="entry name" value="Aminoglycoside_PTrfase"/>
</dbReference>
<organism evidence="2 3">
    <name type="scientific">Emergomyces pasteurianus Ep9510</name>
    <dbReference type="NCBI Taxonomy" id="1447872"/>
    <lineage>
        <taxon>Eukaryota</taxon>
        <taxon>Fungi</taxon>
        <taxon>Dikarya</taxon>
        <taxon>Ascomycota</taxon>
        <taxon>Pezizomycotina</taxon>
        <taxon>Eurotiomycetes</taxon>
        <taxon>Eurotiomycetidae</taxon>
        <taxon>Onygenales</taxon>
        <taxon>Ajellomycetaceae</taxon>
        <taxon>Emergomyces</taxon>
    </lineage>
</organism>
<dbReference type="Pfam" id="PF01636">
    <property type="entry name" value="APH"/>
    <property type="match status" value="1"/>
</dbReference>
<dbReference type="SUPFAM" id="SSF56112">
    <property type="entry name" value="Protein kinase-like (PK-like)"/>
    <property type="match status" value="1"/>
</dbReference>
<dbReference type="PANTHER" id="PTHR21310:SF54">
    <property type="entry name" value="AMINOGLYCOSIDE PHOSPHOTRANSFERASE DOMAIN-CONTAINING PROTEIN"/>
    <property type="match status" value="1"/>
</dbReference>
<evidence type="ECO:0000259" key="1">
    <source>
        <dbReference type="Pfam" id="PF01636"/>
    </source>
</evidence>
<dbReference type="Proteomes" id="UP000182235">
    <property type="component" value="Unassembled WGS sequence"/>
</dbReference>
<keyword evidence="3" id="KW-1185">Reference proteome</keyword>
<feature type="domain" description="Aminoglycoside phosphotransferase" evidence="1">
    <location>
        <begin position="101"/>
        <end position="236"/>
    </location>
</feature>
<evidence type="ECO:0000313" key="3">
    <source>
        <dbReference type="Proteomes" id="UP000182235"/>
    </source>
</evidence>
<dbReference type="Gene3D" id="3.90.1200.10">
    <property type="match status" value="1"/>
</dbReference>
<dbReference type="EMBL" id="LGRN01000460">
    <property type="protein sequence ID" value="OJD12002.1"/>
    <property type="molecule type" value="Genomic_DNA"/>
</dbReference>
<reference evidence="2 3" key="1">
    <citation type="submission" date="2015-07" db="EMBL/GenBank/DDBJ databases">
        <title>Emmonsia species relationships and genome sequence.</title>
        <authorList>
            <consortium name="The Broad Institute Genomics Platform"/>
            <person name="Cuomo C.A."/>
            <person name="Munoz J.F."/>
            <person name="Imamovic A."/>
            <person name="Priest M.E."/>
            <person name="Young S."/>
            <person name="Clay O.K."/>
            <person name="McEwen J.G."/>
        </authorList>
    </citation>
    <scope>NUCLEOTIDE SEQUENCE [LARGE SCALE GENOMIC DNA]</scope>
    <source>
        <strain evidence="2 3">UAMH 9510</strain>
    </source>
</reference>
<dbReference type="AlphaFoldDB" id="A0A1J9P7X1"/>
<protein>
    <recommendedName>
        <fullName evidence="1">Aminoglycoside phosphotransferase domain-containing protein</fullName>
    </recommendedName>
</protein>
<dbReference type="OrthoDB" id="2906425at2759"/>
<gene>
    <name evidence="2" type="ORF">AJ78_07334</name>
</gene>
<name>A0A1J9P7X1_9EURO</name>
<dbReference type="InterPro" id="IPR051678">
    <property type="entry name" value="AGP_Transferase"/>
</dbReference>
<dbReference type="VEuPathDB" id="FungiDB:AJ78_07334"/>
<proteinExistence type="predicted"/>